<evidence type="ECO:0000313" key="5">
    <source>
        <dbReference type="EMBL" id="GAA3964666.1"/>
    </source>
</evidence>
<organism evidence="5 6">
    <name type="scientific">Allohahella marinimesophila</name>
    <dbReference type="NCBI Taxonomy" id="1054972"/>
    <lineage>
        <taxon>Bacteria</taxon>
        <taxon>Pseudomonadati</taxon>
        <taxon>Pseudomonadota</taxon>
        <taxon>Gammaproteobacteria</taxon>
        <taxon>Oceanospirillales</taxon>
        <taxon>Hahellaceae</taxon>
        <taxon>Allohahella</taxon>
    </lineage>
</organism>
<dbReference type="SMART" id="SM00345">
    <property type="entry name" value="HTH_GNTR"/>
    <property type="match status" value="1"/>
</dbReference>
<gene>
    <name evidence="5" type="ORF">GCM10022278_23080</name>
</gene>
<protein>
    <submittedName>
        <fullName evidence="5">GntR family transcriptional regulator</fullName>
    </submittedName>
</protein>
<sequence length="262" mass="29458">MGKISPMPLPLFQQIKAELRARILDGSYSVHERLPSEAALTESFGVSRITVRQALSELQKDGLVFKINGKGTFVSKPRASLDVSRLRGFGEAMSSLGYETFSRVLDIRDMADKADIQQQLSLPGKSLVKRIRRLRYLNRAPVSVDVSWFAPGVGDRVAQADLEGRDILSILENDCHLHLGKARLNIEALLCDDELAHLLKTEEGSPALHIERIICDTDGAPVLYENLYYRGDAFRYSLNIERQSDEHDKHESTWSENHDARS</sequence>
<dbReference type="PANTHER" id="PTHR44846">
    <property type="entry name" value="MANNOSYL-D-GLYCERATE TRANSPORT/METABOLISM SYSTEM REPRESSOR MNGR-RELATED"/>
    <property type="match status" value="1"/>
</dbReference>
<dbReference type="CDD" id="cd07377">
    <property type="entry name" value="WHTH_GntR"/>
    <property type="match status" value="1"/>
</dbReference>
<name>A0ABP7PFD1_9GAMM</name>
<dbReference type="Gene3D" id="1.10.10.10">
    <property type="entry name" value="Winged helix-like DNA-binding domain superfamily/Winged helix DNA-binding domain"/>
    <property type="match status" value="1"/>
</dbReference>
<dbReference type="PANTHER" id="PTHR44846:SF1">
    <property type="entry name" value="MANNOSYL-D-GLYCERATE TRANSPORT_METABOLISM SYSTEM REPRESSOR MNGR-RELATED"/>
    <property type="match status" value="1"/>
</dbReference>
<proteinExistence type="predicted"/>
<dbReference type="Proteomes" id="UP001501337">
    <property type="component" value="Unassembled WGS sequence"/>
</dbReference>
<evidence type="ECO:0000256" key="3">
    <source>
        <dbReference type="ARBA" id="ARBA00023163"/>
    </source>
</evidence>
<dbReference type="InterPro" id="IPR011663">
    <property type="entry name" value="UTRA"/>
</dbReference>
<comment type="caution">
    <text evidence="5">The sequence shown here is derived from an EMBL/GenBank/DDBJ whole genome shotgun (WGS) entry which is preliminary data.</text>
</comment>
<evidence type="ECO:0000256" key="2">
    <source>
        <dbReference type="ARBA" id="ARBA00023125"/>
    </source>
</evidence>
<feature type="domain" description="HTH gntR-type" evidence="4">
    <location>
        <begin position="9"/>
        <end position="77"/>
    </location>
</feature>
<dbReference type="PROSITE" id="PS50949">
    <property type="entry name" value="HTH_GNTR"/>
    <property type="match status" value="1"/>
</dbReference>
<keyword evidence="1" id="KW-0805">Transcription regulation</keyword>
<evidence type="ECO:0000313" key="6">
    <source>
        <dbReference type="Proteomes" id="UP001501337"/>
    </source>
</evidence>
<dbReference type="SUPFAM" id="SSF64288">
    <property type="entry name" value="Chorismate lyase-like"/>
    <property type="match status" value="1"/>
</dbReference>
<dbReference type="EMBL" id="BAABBO010000010">
    <property type="protein sequence ID" value="GAA3964666.1"/>
    <property type="molecule type" value="Genomic_DNA"/>
</dbReference>
<dbReference type="InterPro" id="IPR028978">
    <property type="entry name" value="Chorismate_lyase_/UTRA_dom_sf"/>
</dbReference>
<dbReference type="Pfam" id="PF00392">
    <property type="entry name" value="GntR"/>
    <property type="match status" value="1"/>
</dbReference>
<dbReference type="InterPro" id="IPR000524">
    <property type="entry name" value="Tscrpt_reg_HTH_GntR"/>
</dbReference>
<dbReference type="RefSeq" id="WP_344806477.1">
    <property type="nucleotide sequence ID" value="NZ_BAABBO010000010.1"/>
</dbReference>
<evidence type="ECO:0000259" key="4">
    <source>
        <dbReference type="PROSITE" id="PS50949"/>
    </source>
</evidence>
<keyword evidence="6" id="KW-1185">Reference proteome</keyword>
<dbReference type="SMART" id="SM00866">
    <property type="entry name" value="UTRA"/>
    <property type="match status" value="1"/>
</dbReference>
<dbReference type="PRINTS" id="PR00035">
    <property type="entry name" value="HTHGNTR"/>
</dbReference>
<dbReference type="InterPro" id="IPR050679">
    <property type="entry name" value="Bact_HTH_transcr_reg"/>
</dbReference>
<dbReference type="SUPFAM" id="SSF46785">
    <property type="entry name" value="Winged helix' DNA-binding domain"/>
    <property type="match status" value="1"/>
</dbReference>
<keyword evidence="2" id="KW-0238">DNA-binding</keyword>
<dbReference type="Gene3D" id="3.40.1410.10">
    <property type="entry name" value="Chorismate lyase-like"/>
    <property type="match status" value="1"/>
</dbReference>
<reference evidence="6" key="1">
    <citation type="journal article" date="2019" name="Int. J. Syst. Evol. Microbiol.">
        <title>The Global Catalogue of Microorganisms (GCM) 10K type strain sequencing project: providing services to taxonomists for standard genome sequencing and annotation.</title>
        <authorList>
            <consortium name="The Broad Institute Genomics Platform"/>
            <consortium name="The Broad Institute Genome Sequencing Center for Infectious Disease"/>
            <person name="Wu L."/>
            <person name="Ma J."/>
        </authorList>
    </citation>
    <scope>NUCLEOTIDE SEQUENCE [LARGE SCALE GENOMIC DNA]</scope>
    <source>
        <strain evidence="6">JCM 17555</strain>
    </source>
</reference>
<dbReference type="Pfam" id="PF07702">
    <property type="entry name" value="UTRA"/>
    <property type="match status" value="1"/>
</dbReference>
<keyword evidence="3" id="KW-0804">Transcription</keyword>
<evidence type="ECO:0000256" key="1">
    <source>
        <dbReference type="ARBA" id="ARBA00023015"/>
    </source>
</evidence>
<dbReference type="InterPro" id="IPR036388">
    <property type="entry name" value="WH-like_DNA-bd_sf"/>
</dbReference>
<dbReference type="InterPro" id="IPR036390">
    <property type="entry name" value="WH_DNA-bd_sf"/>
</dbReference>
<accession>A0ABP7PFD1</accession>